<feature type="transmembrane region" description="Helical" evidence="1">
    <location>
        <begin position="46"/>
        <end position="65"/>
    </location>
</feature>
<name>A0A7S0C9V1_9STRA</name>
<protein>
    <submittedName>
        <fullName evidence="2">Uncharacterized protein</fullName>
    </submittedName>
</protein>
<keyword evidence="1" id="KW-0812">Transmembrane</keyword>
<organism evidence="2">
    <name type="scientific">Proboscia inermis</name>
    <dbReference type="NCBI Taxonomy" id="420281"/>
    <lineage>
        <taxon>Eukaryota</taxon>
        <taxon>Sar</taxon>
        <taxon>Stramenopiles</taxon>
        <taxon>Ochrophyta</taxon>
        <taxon>Bacillariophyta</taxon>
        <taxon>Coscinodiscophyceae</taxon>
        <taxon>Rhizosoleniophycidae</taxon>
        <taxon>Rhizosoleniales</taxon>
        <taxon>Rhizosoleniaceae</taxon>
        <taxon>Proboscia</taxon>
    </lineage>
</organism>
<accession>A0A7S0C9V1</accession>
<dbReference type="AlphaFoldDB" id="A0A7S0C9V1"/>
<feature type="transmembrane region" description="Helical" evidence="1">
    <location>
        <begin position="198"/>
        <end position="228"/>
    </location>
</feature>
<evidence type="ECO:0000256" key="1">
    <source>
        <dbReference type="SAM" id="Phobius"/>
    </source>
</evidence>
<sequence>MNQNRWDNQPQNRGAMDGQRIVIPNSSDFGALAVSGVKAFAKRNKVITGSYLFGLIIVVLGGSGYQLSREQSIQYNQIMSTIDLKAEYDASNKYASANQAYRATKGWFFSCDSLCQRNKSRMEHAKRDLGMIRAEGYNRMSDAKASAGIFSEVGVGEVKDSFWEYFQSGKQFAKRQTMWDALFTGMRSMGRDESMMEYVLKVLMNALINFSLGLIMALFIFIFGLWSIVKSYQPDPLTAVAFFLSASCAAFAFVSTFLFFMYGAAAGSVYGVAKLAEANMRIDNGQGGGQRRNMQNRPHYN</sequence>
<keyword evidence="1" id="KW-0472">Membrane</keyword>
<gene>
    <name evidence="2" type="ORF">PINE0816_LOCUS13560</name>
</gene>
<evidence type="ECO:0000313" key="2">
    <source>
        <dbReference type="EMBL" id="CAD8417425.1"/>
    </source>
</evidence>
<reference evidence="2" key="1">
    <citation type="submission" date="2021-01" db="EMBL/GenBank/DDBJ databases">
        <authorList>
            <person name="Corre E."/>
            <person name="Pelletier E."/>
            <person name="Niang G."/>
            <person name="Scheremetjew M."/>
            <person name="Finn R."/>
            <person name="Kale V."/>
            <person name="Holt S."/>
            <person name="Cochrane G."/>
            <person name="Meng A."/>
            <person name="Brown T."/>
            <person name="Cohen L."/>
        </authorList>
    </citation>
    <scope>NUCLEOTIDE SEQUENCE</scope>
    <source>
        <strain evidence="2">CCAP1064/1</strain>
    </source>
</reference>
<keyword evidence="1" id="KW-1133">Transmembrane helix</keyword>
<proteinExistence type="predicted"/>
<dbReference type="EMBL" id="HBEL01029207">
    <property type="protein sequence ID" value="CAD8417425.1"/>
    <property type="molecule type" value="Transcribed_RNA"/>
</dbReference>
<feature type="transmembrane region" description="Helical" evidence="1">
    <location>
        <begin position="240"/>
        <end position="273"/>
    </location>
</feature>